<sequence length="219" mass="25092">MRHARWSYHRQFQIRAQEWQRFNTTDSQGVPTEVHISAHKSQVMVKRELVFKQLKSALFELRPQHNFHSNRAKGEVSLQWEPIIRGVPRQDGDVPAIEYIAHFNFNRDEIEREVATIVRPPEPVSWRVEPAHLSVELFFSLSLSGFIMFPERSFFAIASDVSDAAEPYASSRSSGLALSWGSRKRACRKLKSRTCCSTCATGFRPSSFSSLRLLILLVG</sequence>
<evidence type="ECO:0000313" key="2">
    <source>
        <dbReference type="Proteomes" id="UP001189429"/>
    </source>
</evidence>
<evidence type="ECO:0000313" key="1">
    <source>
        <dbReference type="EMBL" id="CAK0859328.1"/>
    </source>
</evidence>
<dbReference type="Proteomes" id="UP001189429">
    <property type="component" value="Unassembled WGS sequence"/>
</dbReference>
<organism evidence="1 2">
    <name type="scientific">Prorocentrum cordatum</name>
    <dbReference type="NCBI Taxonomy" id="2364126"/>
    <lineage>
        <taxon>Eukaryota</taxon>
        <taxon>Sar</taxon>
        <taxon>Alveolata</taxon>
        <taxon>Dinophyceae</taxon>
        <taxon>Prorocentrales</taxon>
        <taxon>Prorocentraceae</taxon>
        <taxon>Prorocentrum</taxon>
    </lineage>
</organism>
<gene>
    <name evidence="1" type="ORF">PCOR1329_LOCUS48742</name>
</gene>
<protein>
    <submittedName>
        <fullName evidence="1">Uncharacterized protein</fullName>
    </submittedName>
</protein>
<accession>A0ABN9UI31</accession>
<keyword evidence="2" id="KW-1185">Reference proteome</keyword>
<name>A0ABN9UI31_9DINO</name>
<proteinExistence type="predicted"/>
<dbReference type="EMBL" id="CAUYUJ010015892">
    <property type="protein sequence ID" value="CAK0859328.1"/>
    <property type="molecule type" value="Genomic_DNA"/>
</dbReference>
<reference evidence="1" key="1">
    <citation type="submission" date="2023-10" db="EMBL/GenBank/DDBJ databases">
        <authorList>
            <person name="Chen Y."/>
            <person name="Shah S."/>
            <person name="Dougan E. K."/>
            <person name="Thang M."/>
            <person name="Chan C."/>
        </authorList>
    </citation>
    <scope>NUCLEOTIDE SEQUENCE [LARGE SCALE GENOMIC DNA]</scope>
</reference>
<comment type="caution">
    <text evidence="1">The sequence shown here is derived from an EMBL/GenBank/DDBJ whole genome shotgun (WGS) entry which is preliminary data.</text>
</comment>